<evidence type="ECO:0000256" key="5">
    <source>
        <dbReference type="SAM" id="Phobius"/>
    </source>
</evidence>
<comment type="caution">
    <text evidence="6">The sequence shown here is derived from an EMBL/GenBank/DDBJ whole genome shotgun (WGS) entry which is preliminary data.</text>
</comment>
<evidence type="ECO:0000256" key="4">
    <source>
        <dbReference type="ARBA" id="ARBA00023136"/>
    </source>
</evidence>
<protein>
    <recommendedName>
        <fullName evidence="7">Colicin V production protein</fullName>
    </recommendedName>
</protein>
<evidence type="ECO:0000256" key="3">
    <source>
        <dbReference type="ARBA" id="ARBA00022989"/>
    </source>
</evidence>
<evidence type="ECO:0000256" key="2">
    <source>
        <dbReference type="ARBA" id="ARBA00022692"/>
    </source>
</evidence>
<evidence type="ECO:0000256" key="1">
    <source>
        <dbReference type="ARBA" id="ARBA00004141"/>
    </source>
</evidence>
<dbReference type="EMBL" id="VSSQ01048482">
    <property type="protein sequence ID" value="MPN02528.1"/>
    <property type="molecule type" value="Genomic_DNA"/>
</dbReference>
<reference evidence="6" key="1">
    <citation type="submission" date="2019-08" db="EMBL/GenBank/DDBJ databases">
        <authorList>
            <person name="Kucharzyk K."/>
            <person name="Murdoch R.W."/>
            <person name="Higgins S."/>
            <person name="Loffler F."/>
        </authorList>
    </citation>
    <scope>NUCLEOTIDE SEQUENCE</scope>
</reference>
<accession>A0A645EKJ0</accession>
<dbReference type="Pfam" id="PF02674">
    <property type="entry name" value="Colicin_V"/>
    <property type="match status" value="1"/>
</dbReference>
<dbReference type="AlphaFoldDB" id="A0A645EKJ0"/>
<evidence type="ECO:0000313" key="6">
    <source>
        <dbReference type="EMBL" id="MPN02528.1"/>
    </source>
</evidence>
<organism evidence="6">
    <name type="scientific">bioreactor metagenome</name>
    <dbReference type="NCBI Taxonomy" id="1076179"/>
    <lineage>
        <taxon>unclassified sequences</taxon>
        <taxon>metagenomes</taxon>
        <taxon>ecological metagenomes</taxon>
    </lineage>
</organism>
<dbReference type="InterPro" id="IPR003825">
    <property type="entry name" value="Colicin-V_CvpA"/>
</dbReference>
<evidence type="ECO:0008006" key="7">
    <source>
        <dbReference type="Google" id="ProtNLM"/>
    </source>
</evidence>
<keyword evidence="2 5" id="KW-0812">Transmembrane</keyword>
<keyword evidence="4 5" id="KW-0472">Membrane</keyword>
<sequence>MNILDLAVLAVLALFALAGFYRGFLTTLLNLGAFVVSSVLAFLFMPLAATGIKGSESLYNMMLYYTEGSEYITNAEYVRANISSVSSGDLSDIITSAHLPYPMGKEIAKNIAKEAFADQGIVTLGDYFNQTIVCVFINILMFLLVFAIARAILAFVINGVDYAWTFPVLRSGDGPLGMALGVLRGMFVLFLLFMLFPIVLTVLGQFEQIHTLVENSLFSAFFYRSNFLLGLMPGV</sequence>
<feature type="transmembrane region" description="Helical" evidence="5">
    <location>
        <begin position="177"/>
        <end position="203"/>
    </location>
</feature>
<keyword evidence="3 5" id="KW-1133">Transmembrane helix</keyword>
<comment type="subcellular location">
    <subcellularLocation>
        <location evidence="1">Membrane</location>
        <topology evidence="1">Multi-pass membrane protein</topology>
    </subcellularLocation>
</comment>
<proteinExistence type="predicted"/>
<name>A0A645EKJ0_9ZZZZ</name>
<dbReference type="GO" id="GO:0016020">
    <property type="term" value="C:membrane"/>
    <property type="evidence" value="ECO:0007669"/>
    <property type="project" value="UniProtKB-SubCell"/>
</dbReference>
<dbReference type="GO" id="GO:0009403">
    <property type="term" value="P:toxin biosynthetic process"/>
    <property type="evidence" value="ECO:0007669"/>
    <property type="project" value="InterPro"/>
</dbReference>
<gene>
    <name evidence="6" type="ORF">SDC9_149744</name>
</gene>
<feature type="transmembrane region" description="Helical" evidence="5">
    <location>
        <begin position="132"/>
        <end position="157"/>
    </location>
</feature>
<feature type="transmembrane region" description="Helical" evidence="5">
    <location>
        <begin position="28"/>
        <end position="52"/>
    </location>
</feature>